<dbReference type="Proteomes" id="UP001595548">
    <property type="component" value="Unassembled WGS sequence"/>
</dbReference>
<dbReference type="Pfam" id="PF12146">
    <property type="entry name" value="Hydrolase_4"/>
    <property type="match status" value="1"/>
</dbReference>
<feature type="domain" description="Serine aminopeptidase S33" evidence="1">
    <location>
        <begin position="46"/>
        <end position="250"/>
    </location>
</feature>
<keyword evidence="3" id="KW-1185">Reference proteome</keyword>
<accession>A0ABV7HKD5</accession>
<dbReference type="PANTHER" id="PTHR42886">
    <property type="entry name" value="RE40534P-RELATED"/>
    <property type="match status" value="1"/>
</dbReference>
<sequence>MNAQVGNQWIADTELEGFEQTRLTVAYKKRAFSATLVRAADNPKVARRAVLYIHGLTDYFFQEHLAEAYRAEGYAFYALDLHGYGRSLQPGERPNYCADIAEYYPEIDAAIAQIKSAGAEQLLLDAHSTGGLISALYAHEGRYREVLSALYLNSPFFEFPLRGWERIALRALVALGRWFPHIAYHHGMPSYYAKSLHRDFRGEWRYNKKLKPTDGFPITAGWARAVYRAQRRLQKGLNIVCPVLVMHSARSMRASQWSDDLFAVDTVLNVDHMRRYGPALGDQVALAEIEGGMHDLALSPPAVRAEVQTVKFSWLGQVLRQIPDSSRDT</sequence>
<evidence type="ECO:0000313" key="3">
    <source>
        <dbReference type="Proteomes" id="UP001595548"/>
    </source>
</evidence>
<keyword evidence="2" id="KW-0378">Hydrolase</keyword>
<reference evidence="3" key="1">
    <citation type="journal article" date="2019" name="Int. J. Syst. Evol. Microbiol.">
        <title>The Global Catalogue of Microorganisms (GCM) 10K type strain sequencing project: providing services to taxonomists for standard genome sequencing and annotation.</title>
        <authorList>
            <consortium name="The Broad Institute Genomics Platform"/>
            <consortium name="The Broad Institute Genome Sequencing Center for Infectious Disease"/>
            <person name="Wu L."/>
            <person name="Ma J."/>
        </authorList>
    </citation>
    <scope>NUCLEOTIDE SEQUENCE [LARGE SCALE GENOMIC DNA]</scope>
    <source>
        <strain evidence="3">KCTC 52141</strain>
    </source>
</reference>
<organism evidence="2 3">
    <name type="scientific">Gilvimarinus japonicus</name>
    <dbReference type="NCBI Taxonomy" id="1796469"/>
    <lineage>
        <taxon>Bacteria</taxon>
        <taxon>Pseudomonadati</taxon>
        <taxon>Pseudomonadota</taxon>
        <taxon>Gammaproteobacteria</taxon>
        <taxon>Cellvibrionales</taxon>
        <taxon>Cellvibrionaceae</taxon>
        <taxon>Gilvimarinus</taxon>
    </lineage>
</organism>
<gene>
    <name evidence="2" type="ORF">ACFOEB_03915</name>
</gene>
<dbReference type="SUPFAM" id="SSF53474">
    <property type="entry name" value="alpha/beta-Hydrolases"/>
    <property type="match status" value="1"/>
</dbReference>
<proteinExistence type="predicted"/>
<dbReference type="Gene3D" id="3.40.50.1820">
    <property type="entry name" value="alpha/beta hydrolase"/>
    <property type="match status" value="1"/>
</dbReference>
<evidence type="ECO:0000313" key="2">
    <source>
        <dbReference type="EMBL" id="MFC3154338.1"/>
    </source>
</evidence>
<name>A0ABV7HKD5_9GAMM</name>
<dbReference type="GO" id="GO:0016787">
    <property type="term" value="F:hydrolase activity"/>
    <property type="evidence" value="ECO:0007669"/>
    <property type="project" value="UniProtKB-KW"/>
</dbReference>
<dbReference type="InterPro" id="IPR029058">
    <property type="entry name" value="AB_hydrolase_fold"/>
</dbReference>
<comment type="caution">
    <text evidence="2">The sequence shown here is derived from an EMBL/GenBank/DDBJ whole genome shotgun (WGS) entry which is preliminary data.</text>
</comment>
<dbReference type="PANTHER" id="PTHR42886:SF29">
    <property type="entry name" value="PUMMELIG, ISOFORM A"/>
    <property type="match status" value="1"/>
</dbReference>
<evidence type="ECO:0000259" key="1">
    <source>
        <dbReference type="Pfam" id="PF12146"/>
    </source>
</evidence>
<dbReference type="EMBL" id="JBHRTL010000004">
    <property type="protein sequence ID" value="MFC3154338.1"/>
    <property type="molecule type" value="Genomic_DNA"/>
</dbReference>
<protein>
    <submittedName>
        <fullName evidence="2">Alpha/beta hydrolase</fullName>
    </submittedName>
</protein>
<dbReference type="InterPro" id="IPR022742">
    <property type="entry name" value="Hydrolase_4"/>
</dbReference>
<dbReference type="RefSeq" id="WP_382414539.1">
    <property type="nucleotide sequence ID" value="NZ_AP031500.1"/>
</dbReference>